<dbReference type="Proteomes" id="UP001500975">
    <property type="component" value="Unassembled WGS sequence"/>
</dbReference>
<dbReference type="EMBL" id="BAABGJ010000077">
    <property type="protein sequence ID" value="GAA4353272.1"/>
    <property type="molecule type" value="Genomic_DNA"/>
</dbReference>
<keyword evidence="2" id="KW-1185">Reference proteome</keyword>
<reference evidence="2" key="1">
    <citation type="journal article" date="2019" name="Int. J. Syst. Evol. Microbiol.">
        <title>The Global Catalogue of Microorganisms (GCM) 10K type strain sequencing project: providing services to taxonomists for standard genome sequencing and annotation.</title>
        <authorList>
            <consortium name="The Broad Institute Genomics Platform"/>
            <consortium name="The Broad Institute Genome Sequencing Center for Infectious Disease"/>
            <person name="Wu L."/>
            <person name="Ma J."/>
        </authorList>
    </citation>
    <scope>NUCLEOTIDE SEQUENCE [LARGE SCALE GENOMIC DNA]</scope>
    <source>
        <strain evidence="2">JCM 17804</strain>
    </source>
</reference>
<evidence type="ECO:0008006" key="3">
    <source>
        <dbReference type="Google" id="ProtNLM"/>
    </source>
</evidence>
<gene>
    <name evidence="1" type="ORF">GCM10023165_43380</name>
</gene>
<proteinExistence type="predicted"/>
<dbReference type="SUPFAM" id="SSF53383">
    <property type="entry name" value="PLP-dependent transferases"/>
    <property type="match status" value="1"/>
</dbReference>
<dbReference type="Gene3D" id="3.90.1150.10">
    <property type="entry name" value="Aspartate Aminotransferase, domain 1"/>
    <property type="match status" value="1"/>
</dbReference>
<name>A0ABP8I832_9BURK</name>
<evidence type="ECO:0000313" key="1">
    <source>
        <dbReference type="EMBL" id="GAA4353272.1"/>
    </source>
</evidence>
<evidence type="ECO:0000313" key="2">
    <source>
        <dbReference type="Proteomes" id="UP001500975"/>
    </source>
</evidence>
<organism evidence="1 2">
    <name type="scientific">Variovorax defluvii</name>
    <dbReference type="NCBI Taxonomy" id="913761"/>
    <lineage>
        <taxon>Bacteria</taxon>
        <taxon>Pseudomonadati</taxon>
        <taxon>Pseudomonadota</taxon>
        <taxon>Betaproteobacteria</taxon>
        <taxon>Burkholderiales</taxon>
        <taxon>Comamonadaceae</taxon>
        <taxon>Variovorax</taxon>
    </lineage>
</organism>
<dbReference type="InterPro" id="IPR015424">
    <property type="entry name" value="PyrdxlP-dep_Trfase"/>
</dbReference>
<sequence>MALLDAWTRDETRAWLARSLDKLRDWKTAQRALCESMGWTVLPSTANYFCARPETPCVPRAAALRAAGVQLRDTASFGLPGHVRLGVLPPASQAALGEAWRALR</sequence>
<dbReference type="InterPro" id="IPR015422">
    <property type="entry name" value="PyrdxlP-dep_Trfase_small"/>
</dbReference>
<protein>
    <recommendedName>
        <fullName evidence="3">Aminotransferase class I/classII domain-containing protein</fullName>
    </recommendedName>
</protein>
<accession>A0ABP8I832</accession>
<comment type="caution">
    <text evidence="1">The sequence shown here is derived from an EMBL/GenBank/DDBJ whole genome shotgun (WGS) entry which is preliminary data.</text>
</comment>